<dbReference type="EMBL" id="FNFO01000018">
    <property type="protein sequence ID" value="SDM65435.1"/>
    <property type="molecule type" value="Genomic_DNA"/>
</dbReference>
<dbReference type="STRING" id="1075417.SAMN05421823_11848"/>
<evidence type="ECO:0000313" key="3">
    <source>
        <dbReference type="Proteomes" id="UP000198510"/>
    </source>
</evidence>
<keyword evidence="3" id="KW-1185">Reference proteome</keyword>
<reference evidence="2 3" key="1">
    <citation type="submission" date="2016-10" db="EMBL/GenBank/DDBJ databases">
        <authorList>
            <person name="de Groot N.N."/>
        </authorList>
    </citation>
    <scope>NUCLEOTIDE SEQUENCE [LARGE SCALE GENOMIC DNA]</scope>
    <source>
        <strain evidence="2 3">DSM 25186</strain>
    </source>
</reference>
<dbReference type="AlphaFoldDB" id="A0A1G9V0K8"/>
<dbReference type="Gene3D" id="3.90.1150.200">
    <property type="match status" value="1"/>
</dbReference>
<evidence type="ECO:0000313" key="2">
    <source>
        <dbReference type="EMBL" id="SDM65435.1"/>
    </source>
</evidence>
<dbReference type="Proteomes" id="UP000198510">
    <property type="component" value="Unassembled WGS sequence"/>
</dbReference>
<feature type="domain" description="YdhG-like" evidence="1">
    <location>
        <begin position="30"/>
        <end position="119"/>
    </location>
</feature>
<accession>A0A1G9V0K8</accession>
<protein>
    <submittedName>
        <fullName evidence="2">Uncharacterized conserved protein YdhG, YjbR/CyaY-like superfamily, DUF1801 family</fullName>
    </submittedName>
</protein>
<dbReference type="SUPFAM" id="SSF159888">
    <property type="entry name" value="YdhG-like"/>
    <property type="match status" value="1"/>
</dbReference>
<sequence length="132" mass="15222">MRTKQTQKMSLAMKYATIDEYHSSFAKNVQEKLEVVRKAIRDVIPHGKEVISYNIPAFKVNRIVVYYAAHKVHISLHPAPTDEEWQKDVEPYRTSGKGTIQFPYDQPLPIELIKKMVKHLASLDAEKVSSQK</sequence>
<gene>
    <name evidence="2" type="ORF">SAMN05421823_11848</name>
</gene>
<proteinExistence type="predicted"/>
<name>A0A1G9V0K8_9BACT</name>
<dbReference type="InterPro" id="IPR014922">
    <property type="entry name" value="YdhG-like"/>
</dbReference>
<organism evidence="2 3">
    <name type="scientific">Catalinimonas alkaloidigena</name>
    <dbReference type="NCBI Taxonomy" id="1075417"/>
    <lineage>
        <taxon>Bacteria</taxon>
        <taxon>Pseudomonadati</taxon>
        <taxon>Bacteroidota</taxon>
        <taxon>Cytophagia</taxon>
        <taxon>Cytophagales</taxon>
        <taxon>Catalimonadaceae</taxon>
        <taxon>Catalinimonas</taxon>
    </lineage>
</organism>
<evidence type="ECO:0000259" key="1">
    <source>
        <dbReference type="Pfam" id="PF08818"/>
    </source>
</evidence>
<dbReference type="Pfam" id="PF08818">
    <property type="entry name" value="DUF1801"/>
    <property type="match status" value="1"/>
</dbReference>